<evidence type="ECO:0000313" key="3">
    <source>
        <dbReference type="Proteomes" id="UP000179642"/>
    </source>
</evidence>
<organism evidence="2 3">
    <name type="scientific">Streptomyces monashensis</name>
    <dbReference type="NCBI Taxonomy" id="1678012"/>
    <lineage>
        <taxon>Bacteria</taxon>
        <taxon>Bacillati</taxon>
        <taxon>Actinomycetota</taxon>
        <taxon>Actinomycetes</taxon>
        <taxon>Kitasatosporales</taxon>
        <taxon>Streptomycetaceae</taxon>
        <taxon>Streptomyces</taxon>
    </lineage>
</organism>
<keyword evidence="3" id="KW-1185">Reference proteome</keyword>
<reference evidence="2 3" key="1">
    <citation type="submission" date="2016-10" db="EMBL/GenBank/DDBJ databases">
        <title>Genome sequence of Streptomyces sp. MUSC 1.</title>
        <authorList>
            <person name="Lee L.-H."/>
            <person name="Ser H.-L."/>
            <person name="Law J.W.-F."/>
        </authorList>
    </citation>
    <scope>NUCLEOTIDE SEQUENCE [LARGE SCALE GENOMIC DNA]</scope>
    <source>
        <strain evidence="2 3">MUSC 1</strain>
    </source>
</reference>
<feature type="region of interest" description="Disordered" evidence="1">
    <location>
        <begin position="62"/>
        <end position="113"/>
    </location>
</feature>
<name>A0A1S2QJV4_9ACTN</name>
<protein>
    <submittedName>
        <fullName evidence="2">Uncharacterized protein</fullName>
    </submittedName>
</protein>
<dbReference type="AlphaFoldDB" id="A0A1S2QJV4"/>
<evidence type="ECO:0000256" key="1">
    <source>
        <dbReference type="SAM" id="MobiDB-lite"/>
    </source>
</evidence>
<dbReference type="EMBL" id="MLYO01000015">
    <property type="protein sequence ID" value="OIK06354.1"/>
    <property type="molecule type" value="Genomic_DNA"/>
</dbReference>
<dbReference type="Proteomes" id="UP000179642">
    <property type="component" value="Unassembled WGS sequence"/>
</dbReference>
<comment type="caution">
    <text evidence="2">The sequence shown here is derived from an EMBL/GenBank/DDBJ whole genome shotgun (WGS) entry which is preliminary data.</text>
</comment>
<evidence type="ECO:0000313" key="2">
    <source>
        <dbReference type="EMBL" id="OIK06354.1"/>
    </source>
</evidence>
<dbReference type="RefSeq" id="WP_071380085.1">
    <property type="nucleotide sequence ID" value="NZ_MLYO01000015.1"/>
</dbReference>
<proteinExistence type="predicted"/>
<sequence length="113" mass="11955">MRRSGGAEQGEGARVQRSQFVGAVGLLIERGHRAHRQPQCPARNRFASPLIVVEQRERGIGGAERRVGVTGMAGRDGDPDPRGGAIGDGRVGTRVEGLSQQSPSPGHRSDATH</sequence>
<gene>
    <name evidence="2" type="ORF">BIV23_08155</name>
</gene>
<accession>A0A1S2QJV4</accession>